<evidence type="ECO:0000313" key="5">
    <source>
        <dbReference type="Proteomes" id="UP000216173"/>
    </source>
</evidence>
<accession>A0A0Q0UVW4</accession>
<organism evidence="2 4">
    <name type="scientific">Vibrio metoecus</name>
    <dbReference type="NCBI Taxonomy" id="1481663"/>
    <lineage>
        <taxon>Bacteria</taxon>
        <taxon>Pseudomonadati</taxon>
        <taxon>Pseudomonadota</taxon>
        <taxon>Gammaproteobacteria</taxon>
        <taxon>Vibrionales</taxon>
        <taxon>Vibrionaceae</taxon>
        <taxon>Vibrio</taxon>
    </lineage>
</organism>
<dbReference type="EMBL" id="NMSH01000001">
    <property type="protein sequence ID" value="PAR23025.1"/>
    <property type="molecule type" value="Genomic_DNA"/>
</dbReference>
<dbReference type="AlphaFoldDB" id="A0A0Q0UVW4"/>
<reference evidence="2 4" key="1">
    <citation type="journal article" date="2015" name="Genome Biol. Evol.">
        <title>The Dynamics of Genetic Interactions between Vibrio metoecus and Vibrio cholerae, Two Close Relatives Co-Occurring in the Environment.</title>
        <authorList>
            <person name="Orata F.D."/>
            <person name="Kirchberger P.C."/>
            <person name="Meheust R."/>
            <person name="Barlow E.J."/>
            <person name="Tarr C.L."/>
            <person name="Boucher Y."/>
        </authorList>
    </citation>
    <scope>NUCLEOTIDE SEQUENCE [LARGE SCALE GENOMIC DNA]</scope>
    <source>
        <strain evidence="2 4">YB5B04</strain>
    </source>
</reference>
<dbReference type="Proteomes" id="UP000050491">
    <property type="component" value="Unassembled WGS sequence"/>
</dbReference>
<dbReference type="Pfam" id="PF00106">
    <property type="entry name" value="adh_short"/>
    <property type="match status" value="1"/>
</dbReference>
<dbReference type="PANTHER" id="PTHR45458:SF1">
    <property type="entry name" value="SHORT CHAIN DEHYDROGENASE"/>
    <property type="match status" value="1"/>
</dbReference>
<evidence type="ECO:0000313" key="2">
    <source>
        <dbReference type="EMBL" id="KQB03797.1"/>
    </source>
</evidence>
<dbReference type="Proteomes" id="UP000216173">
    <property type="component" value="Unassembled WGS sequence"/>
</dbReference>
<comment type="similarity">
    <text evidence="1">Belongs to the short-chain dehydrogenases/reductases (SDR) family.</text>
</comment>
<evidence type="ECO:0000256" key="1">
    <source>
        <dbReference type="RuleBase" id="RU000363"/>
    </source>
</evidence>
<dbReference type="Gene3D" id="3.40.50.720">
    <property type="entry name" value="NAD(P)-binding Rossmann-like Domain"/>
    <property type="match status" value="1"/>
</dbReference>
<reference evidence="3" key="2">
    <citation type="submission" date="2017-07" db="EMBL/GenBank/DDBJ databases">
        <authorList>
            <person name="Sun Z.S."/>
            <person name="Albrecht U."/>
            <person name="Echele G."/>
            <person name="Lee C.C."/>
        </authorList>
    </citation>
    <scope>NUCLEOTIDE SEQUENCE [LARGE SCALE GENOMIC DNA]</scope>
    <source>
        <strain evidence="3">OYP9E10</strain>
    </source>
</reference>
<name>A0A0Q0UVW4_VIBMT</name>
<dbReference type="CDD" id="cd05325">
    <property type="entry name" value="carb_red_sniffer_like_SDR_c"/>
    <property type="match status" value="1"/>
</dbReference>
<dbReference type="InterPro" id="IPR002347">
    <property type="entry name" value="SDR_fam"/>
</dbReference>
<dbReference type="GO" id="GO:0016616">
    <property type="term" value="F:oxidoreductase activity, acting on the CH-OH group of donors, NAD or NADP as acceptor"/>
    <property type="evidence" value="ECO:0007669"/>
    <property type="project" value="TreeGrafter"/>
</dbReference>
<dbReference type="InterPro" id="IPR036291">
    <property type="entry name" value="NAD(P)-bd_dom_sf"/>
</dbReference>
<gene>
    <name evidence="3" type="ORF">CGU03_00620</name>
    <name evidence="2" type="ORF">XV92_03565</name>
</gene>
<evidence type="ECO:0000313" key="3">
    <source>
        <dbReference type="EMBL" id="PAR23025.1"/>
    </source>
</evidence>
<dbReference type="PRINTS" id="PR00080">
    <property type="entry name" value="SDRFAMILY"/>
</dbReference>
<reference evidence="5" key="3">
    <citation type="submission" date="2017-07" db="EMBL/GenBank/DDBJ databases">
        <authorList>
            <person name="Boucher Y."/>
            <person name="Orata F.D."/>
        </authorList>
    </citation>
    <scope>NUCLEOTIDE SEQUENCE [LARGE SCALE GENOMIC DNA]</scope>
    <source>
        <strain evidence="5">OYP9E10</strain>
    </source>
</reference>
<dbReference type="PRINTS" id="PR00081">
    <property type="entry name" value="GDHRDH"/>
</dbReference>
<dbReference type="PANTHER" id="PTHR45458">
    <property type="entry name" value="SHORT-CHAIN DEHYDROGENASE/REDUCTASE SDR"/>
    <property type="match status" value="1"/>
</dbReference>
<evidence type="ECO:0000313" key="4">
    <source>
        <dbReference type="Proteomes" id="UP000050491"/>
    </source>
</evidence>
<dbReference type="PATRIC" id="fig|1481663.11.peg.1120"/>
<dbReference type="InterPro" id="IPR052184">
    <property type="entry name" value="SDR_enzymes"/>
</dbReference>
<sequence>MKTVFITGANRGLGLELVKQYAQRGWRVIACCRDINTAQALCLLVQTYPTICIHPLDVSNESHILALTEKFAGIAIDVLIHNAGVSGDECENLGNMGQKEWINVLNVNTIAPMLITQALLNNILASEDKTIIGMTSILASIDDNRSGGRNSYRASKAALNQIIKSLACELSEVGVKTMAIHPGWVQTDMGGKDGKVTVEESVKGMLNVIDNLKLKHSGSFFVYDGTQLPW</sequence>
<dbReference type="RefSeq" id="WP_000859396.1">
    <property type="nucleotide sequence ID" value="NZ_ACZT01000025.1"/>
</dbReference>
<comment type="caution">
    <text evidence="2">The sequence shown here is derived from an EMBL/GenBank/DDBJ whole genome shotgun (WGS) entry which is preliminary data.</text>
</comment>
<dbReference type="OrthoDB" id="5786478at2"/>
<dbReference type="SUPFAM" id="SSF51735">
    <property type="entry name" value="NAD(P)-binding Rossmann-fold domains"/>
    <property type="match status" value="1"/>
</dbReference>
<proteinExistence type="inferred from homology"/>
<dbReference type="EMBL" id="LBGP01000005">
    <property type="protein sequence ID" value="KQB03797.1"/>
    <property type="molecule type" value="Genomic_DNA"/>
</dbReference>
<protein>
    <submittedName>
        <fullName evidence="2">Curlin</fullName>
    </submittedName>
    <submittedName>
        <fullName evidence="3">SDR family oxidoreductase</fullName>
    </submittedName>
</protein>